<organism evidence="1 2">
    <name type="scientific">Vibrio palustris</name>
    <dbReference type="NCBI Taxonomy" id="1918946"/>
    <lineage>
        <taxon>Bacteria</taxon>
        <taxon>Pseudomonadati</taxon>
        <taxon>Pseudomonadota</taxon>
        <taxon>Gammaproteobacteria</taxon>
        <taxon>Vibrionales</taxon>
        <taxon>Vibrionaceae</taxon>
        <taxon>Vibrio</taxon>
    </lineage>
</organism>
<dbReference type="Proteomes" id="UP000189475">
    <property type="component" value="Unassembled WGS sequence"/>
</dbReference>
<reference evidence="1 2" key="1">
    <citation type="submission" date="2017-02" db="EMBL/GenBank/DDBJ databases">
        <authorList>
            <person name="Peterson S.W."/>
        </authorList>
    </citation>
    <scope>NUCLEOTIDE SEQUENCE [LARGE SCALE GENOMIC DNA]</scope>
    <source>
        <strain evidence="1 2">CECT 9027</strain>
    </source>
</reference>
<gene>
    <name evidence="1" type="ORF">VPAL9027_01385</name>
</gene>
<accession>A0A1R4B3C8</accession>
<evidence type="ECO:0000313" key="1">
    <source>
        <dbReference type="EMBL" id="SJL83419.1"/>
    </source>
</evidence>
<dbReference type="RefSeq" id="WP_077313512.1">
    <property type="nucleotide sequence ID" value="NZ_AP024887.1"/>
</dbReference>
<sequence length="245" mass="28699">MNQITFKHIETSRTITMDINLKMLKSFGREVFIQDSAVLFLFERFFTHKNVFVEYSDIASIVREKKSTFHMEDCADSIIANKYIFKSRNILKNLMIDDFIVTVRGVGYKVSNKWLPVSGKSKDEDQKDVFLNTITNIIQDSIKYSEAAEISHDRSGFSFIKPNKEKALEHFSRIDDCYHSFLDCYSEPGNSIELLELREKITKVLLYVIYWRVGDSLTDDKFRSDYKNELNILLRQLKQAVDLIK</sequence>
<keyword evidence="2" id="KW-1185">Reference proteome</keyword>
<dbReference type="OrthoDB" id="6117973at2"/>
<dbReference type="EMBL" id="FUFT01000002">
    <property type="protein sequence ID" value="SJL83419.1"/>
    <property type="molecule type" value="Genomic_DNA"/>
</dbReference>
<protein>
    <submittedName>
        <fullName evidence="1">Uncharacterized protein</fullName>
    </submittedName>
</protein>
<dbReference type="AlphaFoldDB" id="A0A1R4B3C8"/>
<proteinExistence type="predicted"/>
<name>A0A1R4B3C8_9VIBR</name>
<evidence type="ECO:0000313" key="2">
    <source>
        <dbReference type="Proteomes" id="UP000189475"/>
    </source>
</evidence>